<name>A0A913YCC1_EXADI</name>
<dbReference type="Proteomes" id="UP000887567">
    <property type="component" value="Unplaced"/>
</dbReference>
<dbReference type="GeneID" id="114574469"/>
<evidence type="ECO:0000256" key="1">
    <source>
        <dbReference type="SAM" id="MobiDB-lite"/>
    </source>
</evidence>
<proteinExistence type="predicted"/>
<evidence type="ECO:0000313" key="2">
    <source>
        <dbReference type="EnsemblMetazoa" id="XP_028512945.1"/>
    </source>
</evidence>
<protein>
    <submittedName>
        <fullName evidence="2">Uncharacterized protein</fullName>
    </submittedName>
</protein>
<dbReference type="EnsemblMetazoa" id="XM_028657144.1">
    <property type="protein sequence ID" value="XP_028512945.1"/>
    <property type="gene ID" value="LOC114574469"/>
</dbReference>
<dbReference type="KEGG" id="epa:114574469"/>
<feature type="region of interest" description="Disordered" evidence="1">
    <location>
        <begin position="16"/>
        <end position="45"/>
    </location>
</feature>
<dbReference type="RefSeq" id="XP_028512945.1">
    <property type="nucleotide sequence ID" value="XM_028657144.1"/>
</dbReference>
<sequence>MTHTLAKNITLAHHNHTLNITTTPKPPVIPTNPPTNPQPREVPGYVPPPGCQPNCGLPAPQPVPAPCPVLPCQQWFIYKDELKNSKTKGLWSRLFGSPKQPNRTGRLVSYLMNVFKTKK</sequence>
<evidence type="ECO:0000313" key="3">
    <source>
        <dbReference type="Proteomes" id="UP000887567"/>
    </source>
</evidence>
<dbReference type="AlphaFoldDB" id="A0A913YCC1"/>
<keyword evidence="3" id="KW-1185">Reference proteome</keyword>
<reference evidence="2" key="1">
    <citation type="submission" date="2022-11" db="UniProtKB">
        <authorList>
            <consortium name="EnsemblMetazoa"/>
        </authorList>
    </citation>
    <scope>IDENTIFICATION</scope>
</reference>
<feature type="compositionally biased region" description="Pro residues" evidence="1">
    <location>
        <begin position="24"/>
        <end position="37"/>
    </location>
</feature>
<organism evidence="2 3">
    <name type="scientific">Exaiptasia diaphana</name>
    <name type="common">Tropical sea anemone</name>
    <name type="synonym">Aiptasia pulchella</name>
    <dbReference type="NCBI Taxonomy" id="2652724"/>
    <lineage>
        <taxon>Eukaryota</taxon>
        <taxon>Metazoa</taxon>
        <taxon>Cnidaria</taxon>
        <taxon>Anthozoa</taxon>
        <taxon>Hexacorallia</taxon>
        <taxon>Actiniaria</taxon>
        <taxon>Aiptasiidae</taxon>
        <taxon>Exaiptasia</taxon>
    </lineage>
</organism>
<accession>A0A913YCC1</accession>